<dbReference type="PROSITE" id="PS50157">
    <property type="entry name" value="ZINC_FINGER_C2H2_2"/>
    <property type="match status" value="4"/>
</dbReference>
<keyword evidence="6" id="KW-0804">Transcription</keyword>
<evidence type="ECO:0000313" key="11">
    <source>
        <dbReference type="EMBL" id="PXF48698.1"/>
    </source>
</evidence>
<evidence type="ECO:0000256" key="5">
    <source>
        <dbReference type="ARBA" id="ARBA00023015"/>
    </source>
</evidence>
<feature type="domain" description="C2H2-type" evidence="10">
    <location>
        <begin position="309"/>
        <end position="337"/>
    </location>
</feature>
<evidence type="ECO:0000256" key="4">
    <source>
        <dbReference type="ARBA" id="ARBA00022833"/>
    </source>
</evidence>
<dbReference type="InterPro" id="IPR036236">
    <property type="entry name" value="Znf_C2H2_sf"/>
</dbReference>
<accession>A0A2V3J2R2</accession>
<feature type="region of interest" description="Disordered" evidence="9">
    <location>
        <begin position="261"/>
        <end position="302"/>
    </location>
</feature>
<feature type="domain" description="C2H2-type" evidence="10">
    <location>
        <begin position="429"/>
        <end position="454"/>
    </location>
</feature>
<dbReference type="STRING" id="448386.A0A2V3J2R2"/>
<dbReference type="AlphaFoldDB" id="A0A2V3J2R2"/>
<keyword evidence="7" id="KW-0539">Nucleus</keyword>
<dbReference type="GO" id="GO:0008270">
    <property type="term" value="F:zinc ion binding"/>
    <property type="evidence" value="ECO:0007669"/>
    <property type="project" value="UniProtKB-KW"/>
</dbReference>
<evidence type="ECO:0000256" key="2">
    <source>
        <dbReference type="ARBA" id="ARBA00022723"/>
    </source>
</evidence>
<dbReference type="Proteomes" id="UP000247409">
    <property type="component" value="Unassembled WGS sequence"/>
</dbReference>
<evidence type="ECO:0000256" key="8">
    <source>
        <dbReference type="PROSITE-ProRule" id="PRU00042"/>
    </source>
</evidence>
<dbReference type="PROSITE" id="PS00028">
    <property type="entry name" value="ZINC_FINGER_C2H2_1"/>
    <property type="match status" value="5"/>
</dbReference>
<feature type="region of interest" description="Disordered" evidence="9">
    <location>
        <begin position="141"/>
        <end position="179"/>
    </location>
</feature>
<evidence type="ECO:0000256" key="6">
    <source>
        <dbReference type="ARBA" id="ARBA00023163"/>
    </source>
</evidence>
<feature type="domain" description="C2H2-type" evidence="10">
    <location>
        <begin position="398"/>
        <end position="428"/>
    </location>
</feature>
<evidence type="ECO:0000259" key="10">
    <source>
        <dbReference type="PROSITE" id="PS50157"/>
    </source>
</evidence>
<keyword evidence="3 8" id="KW-0863">Zinc-finger</keyword>
<sequence length="514" mass="56878">MQSPQSPIPPHIPSTAAIDLMRYLSIPCDMDSIFSSPATDVDDPTINASKFTLHPPEPLTPIAPLTAKPSVTPPTTASNLDSFLGPLYDPSLISPVTASLLTVSPTAKPDAHIIPLTVPPQPHPPPHLHNAFNAHNIHLTPAVLSPPTPPPPHQQTSPSTCHSPRVSHHQSHPLRPLKRKRSLSTLRSAALHNAPNVALSDAELCAIGDMHESELQLAQSKNVYFALQQFNHVLSRHQYRIKSIHLEPLANDAPFDFIVAKTPTPPTKEQTADSSNTPETAHASEHHPRPAKRARHSTKVDSSSSATRLSCVVCRKSMADLETLVRHFRHTHQDLKPYSCPRCGGFYASENTLWTHISNVHTETPRKYKCSYCDASYDSFGAKTRHEHATHTTSNLPYTCSYEGCNLEFKFPAHLETHAARAHPGFRPFACNAESCSKSFPSLNGLTRHRREVHDRVLVYRCSCGKTHPKRCHLKRHLLNVHKMSPERVKQEMKKQPHPGLLHIVPPGPPAACD</sequence>
<keyword evidence="2" id="KW-0479">Metal-binding</keyword>
<reference evidence="11 12" key="1">
    <citation type="journal article" date="2018" name="Mol. Biol. Evol.">
        <title>Analysis of the draft genome of the red seaweed Gracilariopsis chorda provides insights into genome size evolution in Rhodophyta.</title>
        <authorList>
            <person name="Lee J."/>
            <person name="Yang E.C."/>
            <person name="Graf L."/>
            <person name="Yang J.H."/>
            <person name="Qiu H."/>
            <person name="Zel Zion U."/>
            <person name="Chan C.X."/>
            <person name="Stephens T.G."/>
            <person name="Weber A.P.M."/>
            <person name="Boo G.H."/>
            <person name="Boo S.M."/>
            <person name="Kim K.M."/>
            <person name="Shin Y."/>
            <person name="Jung M."/>
            <person name="Lee S.J."/>
            <person name="Yim H.S."/>
            <person name="Lee J.H."/>
            <person name="Bhattacharya D."/>
            <person name="Yoon H.S."/>
        </authorList>
    </citation>
    <scope>NUCLEOTIDE SEQUENCE [LARGE SCALE GENOMIC DNA]</scope>
    <source>
        <strain evidence="11 12">SKKU-2015</strain>
        <tissue evidence="11">Whole body</tissue>
    </source>
</reference>
<feature type="compositionally biased region" description="Pro residues" evidence="9">
    <location>
        <begin position="144"/>
        <end position="153"/>
    </location>
</feature>
<dbReference type="EMBL" id="NBIV01000012">
    <property type="protein sequence ID" value="PXF48698.1"/>
    <property type="molecule type" value="Genomic_DNA"/>
</dbReference>
<keyword evidence="4" id="KW-0862">Zinc</keyword>
<feature type="compositionally biased region" description="Basic residues" evidence="9">
    <location>
        <begin position="165"/>
        <end position="179"/>
    </location>
</feature>
<dbReference type="InterPro" id="IPR051061">
    <property type="entry name" value="Zinc_finger_trans_reg"/>
</dbReference>
<feature type="domain" description="C2H2-type" evidence="10">
    <location>
        <begin position="338"/>
        <end position="366"/>
    </location>
</feature>
<dbReference type="SMART" id="SM00355">
    <property type="entry name" value="ZnF_C2H2"/>
    <property type="match status" value="6"/>
</dbReference>
<organism evidence="11 12">
    <name type="scientific">Gracilariopsis chorda</name>
    <dbReference type="NCBI Taxonomy" id="448386"/>
    <lineage>
        <taxon>Eukaryota</taxon>
        <taxon>Rhodophyta</taxon>
        <taxon>Florideophyceae</taxon>
        <taxon>Rhodymeniophycidae</taxon>
        <taxon>Gracilariales</taxon>
        <taxon>Gracilariaceae</taxon>
        <taxon>Gracilariopsis</taxon>
    </lineage>
</organism>
<dbReference type="InterPro" id="IPR013087">
    <property type="entry name" value="Znf_C2H2_type"/>
</dbReference>
<feature type="compositionally biased region" description="Polar residues" evidence="9">
    <location>
        <begin position="267"/>
        <end position="279"/>
    </location>
</feature>
<keyword evidence="5" id="KW-0805">Transcription regulation</keyword>
<evidence type="ECO:0000313" key="12">
    <source>
        <dbReference type="Proteomes" id="UP000247409"/>
    </source>
</evidence>
<comment type="caution">
    <text evidence="11">The sequence shown here is derived from an EMBL/GenBank/DDBJ whole genome shotgun (WGS) entry which is preliminary data.</text>
</comment>
<evidence type="ECO:0000256" key="7">
    <source>
        <dbReference type="ARBA" id="ARBA00023242"/>
    </source>
</evidence>
<evidence type="ECO:0000256" key="3">
    <source>
        <dbReference type="ARBA" id="ARBA00022771"/>
    </source>
</evidence>
<name>A0A2V3J2R2_9FLOR</name>
<dbReference type="Gene3D" id="3.30.160.60">
    <property type="entry name" value="Classic Zinc Finger"/>
    <property type="match status" value="3"/>
</dbReference>
<keyword evidence="12" id="KW-1185">Reference proteome</keyword>
<dbReference type="GO" id="GO:0005634">
    <property type="term" value="C:nucleus"/>
    <property type="evidence" value="ECO:0007669"/>
    <property type="project" value="UniProtKB-SubCell"/>
</dbReference>
<protein>
    <recommendedName>
        <fullName evidence="10">C2H2-type domain-containing protein</fullName>
    </recommendedName>
</protein>
<dbReference type="PANTHER" id="PTHR46179">
    <property type="entry name" value="ZINC FINGER PROTEIN"/>
    <property type="match status" value="1"/>
</dbReference>
<comment type="subcellular location">
    <subcellularLocation>
        <location evidence="1">Nucleus</location>
    </subcellularLocation>
</comment>
<dbReference type="SUPFAM" id="SSF57667">
    <property type="entry name" value="beta-beta-alpha zinc fingers"/>
    <property type="match status" value="2"/>
</dbReference>
<dbReference type="GO" id="GO:0006357">
    <property type="term" value="P:regulation of transcription by RNA polymerase II"/>
    <property type="evidence" value="ECO:0007669"/>
    <property type="project" value="TreeGrafter"/>
</dbReference>
<dbReference type="OrthoDB" id="2687452at2759"/>
<dbReference type="PANTHER" id="PTHR46179:SF13">
    <property type="entry name" value="C2H2-TYPE DOMAIN-CONTAINING PROTEIN"/>
    <property type="match status" value="1"/>
</dbReference>
<evidence type="ECO:0000256" key="1">
    <source>
        <dbReference type="ARBA" id="ARBA00004123"/>
    </source>
</evidence>
<evidence type="ECO:0000256" key="9">
    <source>
        <dbReference type="SAM" id="MobiDB-lite"/>
    </source>
</evidence>
<proteinExistence type="predicted"/>
<feature type="region of interest" description="Disordered" evidence="9">
    <location>
        <begin position="494"/>
        <end position="514"/>
    </location>
</feature>
<gene>
    <name evidence="11" type="ORF">BWQ96_01550</name>
</gene>